<dbReference type="SUPFAM" id="SSF52172">
    <property type="entry name" value="CheY-like"/>
    <property type="match status" value="1"/>
</dbReference>
<accession>A0A0K1H561</accession>
<dbReference type="CDD" id="cd00130">
    <property type="entry name" value="PAS"/>
    <property type="match status" value="1"/>
</dbReference>
<dbReference type="SMART" id="SM00091">
    <property type="entry name" value="PAS"/>
    <property type="match status" value="1"/>
</dbReference>
<dbReference type="EC" id="2.7.13.3" evidence="2"/>
<protein>
    <recommendedName>
        <fullName evidence="2">histidine kinase</fullName>
        <ecNumber evidence="2">2.7.13.3</ecNumber>
    </recommendedName>
</protein>
<dbReference type="AlphaFoldDB" id="A0A0K1H561"/>
<organism evidence="14">
    <name type="scientific">Glaucocystis nostochinearum</name>
    <dbReference type="NCBI Taxonomy" id="38271"/>
    <lineage>
        <taxon>Eukaryota</taxon>
        <taxon>Glaucocystophyceae</taxon>
        <taxon>Glaucocystales</taxon>
        <taxon>Glaucocystaceae</taxon>
        <taxon>Glaucocystis</taxon>
    </lineage>
</organism>
<reference evidence="14" key="2">
    <citation type="submission" date="2015-06" db="EMBL/GenBank/DDBJ databases">
        <authorList>
            <person name="Hoefler B.C."/>
            <person name="Straight P.D."/>
        </authorList>
    </citation>
    <scope>NUCLEOTIDE SEQUENCE</scope>
    <source>
        <strain evidence="14">POOW_2010890</strain>
    </source>
</reference>
<feature type="non-terminal residue" evidence="14">
    <location>
        <position position="1"/>
    </location>
</feature>
<dbReference type="InterPro" id="IPR013767">
    <property type="entry name" value="PAS_fold"/>
</dbReference>
<feature type="domain" description="Response regulatory" evidence="12">
    <location>
        <begin position="751"/>
        <end position="880"/>
    </location>
</feature>
<dbReference type="SUPFAM" id="SSF55781">
    <property type="entry name" value="GAF domain-like"/>
    <property type="match status" value="2"/>
</dbReference>
<proteinExistence type="evidence at transcript level"/>
<keyword evidence="5" id="KW-0808">Transferase</keyword>
<dbReference type="InterPro" id="IPR001789">
    <property type="entry name" value="Sig_transdc_resp-reg_receiver"/>
</dbReference>
<keyword evidence="7" id="KW-0157">Chromophore</keyword>
<evidence type="ECO:0000256" key="1">
    <source>
        <dbReference type="ARBA" id="ARBA00000085"/>
    </source>
</evidence>
<reference evidence="14" key="1">
    <citation type="journal article" date="2015" name="Nat. Commun.">
        <title>Phytochrome diversity in green plants and the origin of canonical plant phytochromes.</title>
        <authorList>
            <person name="Li F.W."/>
            <person name="Melkonian M."/>
            <person name="Rothfels C.J."/>
            <person name="Villarreal J.C."/>
            <person name="Stevenson D.W."/>
            <person name="Graham S.W."/>
            <person name="Wong G.K."/>
            <person name="Pryer K.M."/>
            <person name="Mathews S."/>
        </authorList>
    </citation>
    <scope>NUCLEOTIDE SEQUENCE</scope>
    <source>
        <strain evidence="14">POOW_2010890</strain>
    </source>
</reference>
<dbReference type="InterPro" id="IPR029016">
    <property type="entry name" value="GAF-like_dom_sf"/>
</dbReference>
<dbReference type="GO" id="GO:0000155">
    <property type="term" value="F:phosphorelay sensor kinase activity"/>
    <property type="evidence" value="ECO:0007669"/>
    <property type="project" value="TreeGrafter"/>
</dbReference>
<dbReference type="InterPro" id="IPR000014">
    <property type="entry name" value="PAS"/>
</dbReference>
<dbReference type="InterPro" id="IPR016132">
    <property type="entry name" value="Phyto_chromo_attachment"/>
</dbReference>
<evidence type="ECO:0000256" key="10">
    <source>
        <dbReference type="SAM" id="MobiDB-lite"/>
    </source>
</evidence>
<dbReference type="GO" id="GO:0009927">
    <property type="term" value="F:histidine phosphotransfer kinase activity"/>
    <property type="evidence" value="ECO:0007669"/>
    <property type="project" value="TreeGrafter"/>
</dbReference>
<dbReference type="GO" id="GO:0005886">
    <property type="term" value="C:plasma membrane"/>
    <property type="evidence" value="ECO:0007669"/>
    <property type="project" value="TreeGrafter"/>
</dbReference>
<dbReference type="InterPro" id="IPR043150">
    <property type="entry name" value="Phytochrome_PHY_sf"/>
</dbReference>
<dbReference type="InterPro" id="IPR003018">
    <property type="entry name" value="GAF"/>
</dbReference>
<dbReference type="InterPro" id="IPR011006">
    <property type="entry name" value="CheY-like_superfamily"/>
</dbReference>
<evidence type="ECO:0000256" key="8">
    <source>
        <dbReference type="ARBA" id="ARBA00023170"/>
    </source>
</evidence>
<feature type="domain" description="PAS" evidence="13">
    <location>
        <begin position="543"/>
        <end position="614"/>
    </location>
</feature>
<dbReference type="PRINTS" id="PR01033">
    <property type="entry name" value="PHYTOCHROME"/>
</dbReference>
<dbReference type="GO" id="GO:0006355">
    <property type="term" value="P:regulation of DNA-templated transcription"/>
    <property type="evidence" value="ECO:0007669"/>
    <property type="project" value="InterPro"/>
</dbReference>
<keyword evidence="4" id="KW-0716">Sensory transduction</keyword>
<feature type="region of interest" description="Disordered" evidence="10">
    <location>
        <begin position="678"/>
        <end position="712"/>
    </location>
</feature>
<dbReference type="PROSITE" id="PS50110">
    <property type="entry name" value="RESPONSE_REGULATORY"/>
    <property type="match status" value="1"/>
</dbReference>
<evidence type="ECO:0000259" key="12">
    <source>
        <dbReference type="PROSITE" id="PS50110"/>
    </source>
</evidence>
<evidence type="ECO:0000256" key="6">
    <source>
        <dbReference type="ARBA" id="ARBA00022777"/>
    </source>
</evidence>
<keyword evidence="9" id="KW-0597">Phosphoprotein</keyword>
<evidence type="ECO:0000256" key="7">
    <source>
        <dbReference type="ARBA" id="ARBA00022991"/>
    </source>
</evidence>
<evidence type="ECO:0000256" key="9">
    <source>
        <dbReference type="PROSITE-ProRule" id="PRU00169"/>
    </source>
</evidence>
<dbReference type="SMART" id="SM00065">
    <property type="entry name" value="GAF"/>
    <property type="match status" value="1"/>
</dbReference>
<dbReference type="Gene3D" id="3.30.450.270">
    <property type="match status" value="1"/>
</dbReference>
<dbReference type="SUPFAM" id="SSF55785">
    <property type="entry name" value="PYP-like sensor domain (PAS domain)"/>
    <property type="match status" value="2"/>
</dbReference>
<keyword evidence="8" id="KW-0675">Receptor</keyword>
<comment type="catalytic activity">
    <reaction evidence="1">
        <text>ATP + protein L-histidine = ADP + protein N-phospho-L-histidine.</text>
        <dbReference type="EC" id="2.7.13.3"/>
    </reaction>
</comment>
<dbReference type="GO" id="GO:0009881">
    <property type="term" value="F:photoreceptor activity"/>
    <property type="evidence" value="ECO:0007669"/>
    <property type="project" value="UniProtKB-KW"/>
</dbReference>
<dbReference type="EMBL" id="KT013290">
    <property type="protein sequence ID" value="AKT76086.1"/>
    <property type="molecule type" value="mRNA"/>
</dbReference>
<feature type="modified residue" description="4-aspartylphosphate" evidence="9">
    <location>
        <position position="810"/>
    </location>
</feature>
<dbReference type="InterPro" id="IPR013515">
    <property type="entry name" value="Phytochrome_cen-reg"/>
</dbReference>
<dbReference type="Gene3D" id="3.30.450.20">
    <property type="entry name" value="PAS domain"/>
    <property type="match status" value="2"/>
</dbReference>
<evidence type="ECO:0000256" key="5">
    <source>
        <dbReference type="ARBA" id="ARBA00022679"/>
    </source>
</evidence>
<evidence type="ECO:0000256" key="4">
    <source>
        <dbReference type="ARBA" id="ARBA00022606"/>
    </source>
</evidence>
<sequence length="907" mass="99226">MTTEHESLYSGGKLIGRVQSHGVFLLLDTNADDELIVIQIGNAAILGISSEESLLGKSFADMFGKEWLLKVDCVLRPLLEDGDTSVSLGPYLHDSDLSRGWQCTIRRTNQGIQLELEPFHIGDSVYCPFQDASEDSRSEQMLRDIAESLRSASGIAELCKVLTNEISLMFGYDRTMVYAFSPEGHGTVVAETLQGGEWDAYLGLQYPGTDIPEATRDLFLLNKFRLIPDVNRASAALVPTLNPLTGKPTDLSRSVLRAVSWCHTQYLQNMHVTATFSTAIIQDDKLWGLFILYHHSGPRFIEYKDRAACLAISQLLSVLIADHAQRNEAAYLARSRTIQMQLHENMSKWGPVEGLVRQELSMRSLLESGGAAIVTGANIETVGAVPSYSNIYELVLWLDRHMTDEIWCTDCLSKAWEGGERMTDVAAGVMAASISARRSEYLLWFRPEALRTAEWAGSLPSASSHLLRDSDTGDLCPRSSFAKLLQLVSGVSAPFREADLVAARVLRRTFMDFVLSHAGAMRARGDFAAFLNDAYSAQHKRVAGEELSKFIDDLPVAVFGLDAQGRVNRWNATCVRMTGFSRSEMIGKKFVDQVVELHARAEATTQLDRAMRGDSSATTFDLPLASSAYHKGDGTDSPTPGSGLTAKIAARSRPTQGAEDSIAGVLGMLQLDSHPRITKAGAAGPSVAPTSSDQGHGREAPQSGAPEGDAQHGQELVSAIETWVKRSTTRDRESFEYRSETSTEQASANVRVLLVKDHPFYRSDTDAILLAAGFQVTVTTTAASALSVFSDSLTCQPEHGHSPFDVIVMDCYCYNTRQSDAVESVRTLETAQERHPTWIIAYAAVNILGDDAKCLAAGMDAYTTKTALRSALVDTVQRWLPHVSAIYETAARTDDGLRDQRVAVGCR</sequence>
<dbReference type="Pfam" id="PF01590">
    <property type="entry name" value="GAF"/>
    <property type="match status" value="1"/>
</dbReference>
<evidence type="ECO:0000259" key="13">
    <source>
        <dbReference type="PROSITE" id="PS50112"/>
    </source>
</evidence>
<name>A0A0K1H561_9EUKA</name>
<evidence type="ECO:0000256" key="3">
    <source>
        <dbReference type="ARBA" id="ARBA00022543"/>
    </source>
</evidence>
<dbReference type="PANTHER" id="PTHR43047:SF72">
    <property type="entry name" value="OSMOSENSING HISTIDINE PROTEIN KINASE SLN1"/>
    <property type="match status" value="1"/>
</dbReference>
<evidence type="ECO:0000259" key="11">
    <source>
        <dbReference type="PROSITE" id="PS50046"/>
    </source>
</evidence>
<dbReference type="GO" id="GO:0009584">
    <property type="term" value="P:detection of visible light"/>
    <property type="evidence" value="ECO:0007669"/>
    <property type="project" value="InterPro"/>
</dbReference>
<dbReference type="Gene3D" id="3.30.450.40">
    <property type="match status" value="1"/>
</dbReference>
<gene>
    <name evidence="14" type="primary">PHY</name>
</gene>
<evidence type="ECO:0000313" key="14">
    <source>
        <dbReference type="EMBL" id="AKT76086.1"/>
    </source>
</evidence>
<dbReference type="Pfam" id="PF00360">
    <property type="entry name" value="PHY"/>
    <property type="match status" value="1"/>
</dbReference>
<dbReference type="PROSITE" id="PS50112">
    <property type="entry name" value="PAS"/>
    <property type="match status" value="1"/>
</dbReference>
<feature type="domain" description="Phytochrome chromophore attachment site" evidence="11">
    <location>
        <begin position="154"/>
        <end position="314"/>
    </location>
</feature>
<dbReference type="InterPro" id="IPR035965">
    <property type="entry name" value="PAS-like_dom_sf"/>
</dbReference>
<dbReference type="PROSITE" id="PS50046">
    <property type="entry name" value="PHYTOCHROME_2"/>
    <property type="match status" value="1"/>
</dbReference>
<keyword evidence="3" id="KW-0600">Photoreceptor protein</keyword>
<dbReference type="InterPro" id="IPR001294">
    <property type="entry name" value="Phytochrome"/>
</dbReference>
<dbReference type="PANTHER" id="PTHR43047">
    <property type="entry name" value="TWO-COMPONENT HISTIDINE PROTEIN KINASE"/>
    <property type="match status" value="1"/>
</dbReference>
<dbReference type="Gene3D" id="3.40.50.2300">
    <property type="match status" value="1"/>
</dbReference>
<dbReference type="NCBIfam" id="TIGR00229">
    <property type="entry name" value="sensory_box"/>
    <property type="match status" value="1"/>
</dbReference>
<dbReference type="SMART" id="SM00448">
    <property type="entry name" value="REC"/>
    <property type="match status" value="1"/>
</dbReference>
<keyword evidence="6" id="KW-0418">Kinase</keyword>
<dbReference type="Pfam" id="PF00989">
    <property type="entry name" value="PAS"/>
    <property type="match status" value="1"/>
</dbReference>
<evidence type="ECO:0000256" key="2">
    <source>
        <dbReference type="ARBA" id="ARBA00012438"/>
    </source>
</evidence>